<protein>
    <submittedName>
        <fullName evidence="1">Uncharacterized protein</fullName>
    </submittedName>
</protein>
<dbReference type="AlphaFoldDB" id="A0A3B0ZHG3"/>
<proteinExistence type="predicted"/>
<organism evidence="1">
    <name type="scientific">hydrothermal vent metagenome</name>
    <dbReference type="NCBI Taxonomy" id="652676"/>
    <lineage>
        <taxon>unclassified sequences</taxon>
        <taxon>metagenomes</taxon>
        <taxon>ecological metagenomes</taxon>
    </lineage>
</organism>
<evidence type="ECO:0000313" key="1">
    <source>
        <dbReference type="EMBL" id="VAW91101.1"/>
    </source>
</evidence>
<gene>
    <name evidence="1" type="ORF">MNBD_GAMMA21-2107</name>
</gene>
<name>A0A3B0ZHG3_9ZZZZ</name>
<sequence>MKRFGRLDITVIKIDGLIIMPADMTLYFDVVKQIQDQINRITYAYQLSEQERLNQINRLEHEIAQKFHWARRSLTTVEHNLSQSSAEISQPQIETKVDVA</sequence>
<dbReference type="EMBL" id="UOFR01000009">
    <property type="protein sequence ID" value="VAW91101.1"/>
    <property type="molecule type" value="Genomic_DNA"/>
</dbReference>
<accession>A0A3B0ZHG3</accession>
<reference evidence="1" key="1">
    <citation type="submission" date="2018-06" db="EMBL/GenBank/DDBJ databases">
        <authorList>
            <person name="Zhirakovskaya E."/>
        </authorList>
    </citation>
    <scope>NUCLEOTIDE SEQUENCE</scope>
</reference>